<dbReference type="RefSeq" id="WP_038463638.1">
    <property type="nucleotide sequence ID" value="NZ_CP008941.1"/>
</dbReference>
<evidence type="ECO:0000313" key="1">
    <source>
        <dbReference type="EMBL" id="AIK95936.1"/>
    </source>
</evidence>
<gene>
    <name evidence="1" type="ORF">ID47_03070</name>
</gene>
<organism evidence="1 2">
    <name type="scientific">Candidatus Odyssella acanthamoebae</name>
    <dbReference type="NCBI Taxonomy" id="91604"/>
    <lineage>
        <taxon>Bacteria</taxon>
        <taxon>Pseudomonadati</taxon>
        <taxon>Pseudomonadota</taxon>
        <taxon>Alphaproteobacteria</taxon>
        <taxon>Holosporales</taxon>
        <taxon>Candidatus Paracaedibacteraceae</taxon>
        <taxon>Candidatus Odyssella</taxon>
    </lineage>
</organism>
<keyword evidence="2" id="KW-1185">Reference proteome</keyword>
<proteinExistence type="predicted"/>
<protein>
    <submittedName>
        <fullName evidence="1">Uncharacterized protein</fullName>
    </submittedName>
</protein>
<dbReference type="AlphaFoldDB" id="A0A077AUB2"/>
<dbReference type="Proteomes" id="UP000028926">
    <property type="component" value="Chromosome"/>
</dbReference>
<dbReference type="EMBL" id="CP008941">
    <property type="protein sequence ID" value="AIK95936.1"/>
    <property type="molecule type" value="Genomic_DNA"/>
</dbReference>
<sequence length="99" mass="11552">MINEEIKSELQACSTGLEEVASAIFSRTPFNSENFLREKIVPKLNVSDIKNTTVFLDFICRIQNNSDSARGRWDRKFAEYKKYIEEEIGRLKKKFNDTP</sequence>
<evidence type="ECO:0000313" key="2">
    <source>
        <dbReference type="Proteomes" id="UP000028926"/>
    </source>
</evidence>
<dbReference type="HOGENOM" id="CLU_2315095_0_0_5"/>
<name>A0A077AUB2_9PROT</name>
<dbReference type="KEGG" id="paca:ID47_03070"/>
<reference evidence="1 2" key="1">
    <citation type="submission" date="2014-07" db="EMBL/GenBank/DDBJ databases">
        <title>Comparative genomic insights into amoeba endosymbionts belonging to the families of Holosporaceae and Candidatus Midichloriaceae within Rickettsiales.</title>
        <authorList>
            <person name="Wang Z."/>
            <person name="Wu M."/>
        </authorList>
    </citation>
    <scope>NUCLEOTIDE SEQUENCE [LARGE SCALE GENOMIC DNA]</scope>
    <source>
        <strain evidence="1">PRA3</strain>
    </source>
</reference>
<accession>A0A077AUB2</accession>